<dbReference type="PANTHER" id="PTHR33678:SF1">
    <property type="entry name" value="BLL1576 PROTEIN"/>
    <property type="match status" value="1"/>
</dbReference>
<organism evidence="3 4">
    <name type="scientific">Bacteroides stercoris</name>
    <dbReference type="NCBI Taxonomy" id="46506"/>
    <lineage>
        <taxon>Bacteria</taxon>
        <taxon>Pseudomonadati</taxon>
        <taxon>Bacteroidota</taxon>
        <taxon>Bacteroidia</taxon>
        <taxon>Bacteroidales</taxon>
        <taxon>Bacteroidaceae</taxon>
        <taxon>Bacteroides</taxon>
    </lineage>
</organism>
<evidence type="ECO:0000259" key="1">
    <source>
        <dbReference type="Pfam" id="PF03050"/>
    </source>
</evidence>
<evidence type="ECO:0000313" key="3">
    <source>
        <dbReference type="EMBL" id="KWR57804.1"/>
    </source>
</evidence>
<gene>
    <name evidence="3" type="ORF">AA415_00347</name>
</gene>
<dbReference type="STRING" id="46506.AA415_00347"/>
<protein>
    <submittedName>
        <fullName evidence="3">IS166 transposase C-like protein</fullName>
    </submittedName>
</protein>
<dbReference type="InterPro" id="IPR004291">
    <property type="entry name" value="Transposase_IS66_central"/>
</dbReference>
<dbReference type="PANTHER" id="PTHR33678">
    <property type="entry name" value="BLL1576 PROTEIN"/>
    <property type="match status" value="1"/>
</dbReference>
<name>A0A120A439_BACSE</name>
<dbReference type="InterPro" id="IPR024463">
    <property type="entry name" value="Transposase_TnpC_homeodom"/>
</dbReference>
<dbReference type="AlphaFoldDB" id="A0A120A439"/>
<dbReference type="Pfam" id="PF13007">
    <property type="entry name" value="LZ_Tnp_IS66"/>
    <property type="match status" value="1"/>
</dbReference>
<feature type="domain" description="Transposase TnpC homeodomain" evidence="2">
    <location>
        <begin position="16"/>
        <end position="91"/>
    </location>
</feature>
<sequence length="205" mass="23630">MGQTRDLQQKVQEFLSQVVWLNRQLFGRKSKKLSALDPNQLFLFDTLPNPSQEETGLVETDAVTKTCKPDGKKKESRRNRELLEGLPVVEVIVEPADVDLNRYRRIGEERTRTLEFEPGKLYVKETVRPKYGLKNNLSLPKEGESGVIIVPFPLSPIYKCLAGPSMLAEIFLQQYEYHVSFYCQVNEYRHLGVRLPESTLSERMV</sequence>
<proteinExistence type="predicted"/>
<dbReference type="Pfam" id="PF03050">
    <property type="entry name" value="DDE_Tnp_IS66"/>
    <property type="match status" value="1"/>
</dbReference>
<feature type="domain" description="Transposase IS66 central" evidence="1">
    <location>
        <begin position="159"/>
        <end position="204"/>
    </location>
</feature>
<accession>A0A120A439</accession>
<evidence type="ECO:0000313" key="4">
    <source>
        <dbReference type="Proteomes" id="UP000056419"/>
    </source>
</evidence>
<dbReference type="RefSeq" id="WP_242651109.1">
    <property type="nucleotide sequence ID" value="NZ_CP081913.1"/>
</dbReference>
<comment type="caution">
    <text evidence="3">The sequence shown here is derived from an EMBL/GenBank/DDBJ whole genome shotgun (WGS) entry which is preliminary data.</text>
</comment>
<dbReference type="EMBL" id="LRGC01000001">
    <property type="protein sequence ID" value="KWR57804.1"/>
    <property type="molecule type" value="Genomic_DNA"/>
</dbReference>
<dbReference type="InterPro" id="IPR052344">
    <property type="entry name" value="Transposase-related"/>
</dbReference>
<dbReference type="PATRIC" id="fig|46506.5.peg.372"/>
<evidence type="ECO:0000259" key="2">
    <source>
        <dbReference type="Pfam" id="PF13007"/>
    </source>
</evidence>
<keyword evidence="4" id="KW-1185">Reference proteome</keyword>
<dbReference type="Proteomes" id="UP000056419">
    <property type="component" value="Unassembled WGS sequence"/>
</dbReference>
<reference evidence="3 4" key="1">
    <citation type="journal article" date="2016" name="BMC Genomics">
        <title>Type VI secretion systems of human gut Bacteroidales segregate into three genetic architectures, two of which are contained on mobile genetic elements.</title>
        <authorList>
            <person name="Coyne M.J."/>
            <person name="Roelofs K.G."/>
            <person name="Comstock L.E."/>
        </authorList>
    </citation>
    <scope>NUCLEOTIDE SEQUENCE [LARGE SCALE GENOMIC DNA]</scope>
    <source>
        <strain evidence="3 4">CL09T03C01</strain>
    </source>
</reference>